<dbReference type="SUPFAM" id="SSF54292">
    <property type="entry name" value="2Fe-2S ferredoxin-like"/>
    <property type="match status" value="1"/>
</dbReference>
<evidence type="ECO:0000256" key="4">
    <source>
        <dbReference type="ARBA" id="ARBA00023004"/>
    </source>
</evidence>
<dbReference type="PANTHER" id="PTHR44379">
    <property type="entry name" value="OXIDOREDUCTASE WITH IRON-SULFUR SUBUNIT"/>
    <property type="match status" value="1"/>
</dbReference>
<evidence type="ECO:0000313" key="9">
    <source>
        <dbReference type="Proteomes" id="UP001596174"/>
    </source>
</evidence>
<feature type="region of interest" description="Disordered" evidence="6">
    <location>
        <begin position="251"/>
        <end position="280"/>
    </location>
</feature>
<dbReference type="PROSITE" id="PS00197">
    <property type="entry name" value="2FE2S_FER_1"/>
    <property type="match status" value="1"/>
</dbReference>
<keyword evidence="5" id="KW-0411">Iron-sulfur</keyword>
<dbReference type="Gene3D" id="1.10.150.120">
    <property type="entry name" value="[2Fe-2S]-binding domain"/>
    <property type="match status" value="1"/>
</dbReference>
<dbReference type="InterPro" id="IPR002888">
    <property type="entry name" value="2Fe-2S-bd"/>
</dbReference>
<evidence type="ECO:0000256" key="2">
    <source>
        <dbReference type="ARBA" id="ARBA00022723"/>
    </source>
</evidence>
<dbReference type="SUPFAM" id="SSF47741">
    <property type="entry name" value="CO dehydrogenase ISP C-domain like"/>
    <property type="match status" value="1"/>
</dbReference>
<dbReference type="Proteomes" id="UP001596174">
    <property type="component" value="Unassembled WGS sequence"/>
</dbReference>
<keyword evidence="4" id="KW-0408">Iron</keyword>
<dbReference type="RefSeq" id="WP_380580297.1">
    <property type="nucleotide sequence ID" value="NZ_JBHSQJ010000015.1"/>
</dbReference>
<sequence>MTDYLTGDPLASQGFTLDDSPRASYTLRVNGLDRPVVDAWIGESLLYVLRERLGLAGAKSGCDQGECGACSVQVDGQLTAACLVPAALAAGVEIRTVEGLAEDGTPSDVQRALAETGAVQCGFCVPGLAMAVHDLLQRNHEPTELEARQALCGNLCRCTGYAGALAAVRKVAAARAETTAEEPATAPAQEPGTTELGETELDAAGLLDLTGPQDGELPVYVDPLTETTADVPAQHGPYDAGYDYDAYAYQPANGGYGPDDPNSTTGTFTLPTQHRPEAGA</sequence>
<dbReference type="PANTHER" id="PTHR44379:SF8">
    <property type="entry name" value="XANTHINE DEHYDROGENASE IRON-SULFUR-BINDING SUBUNIT XDHC-RELATED"/>
    <property type="match status" value="1"/>
</dbReference>
<keyword evidence="2" id="KW-0479">Metal-binding</keyword>
<dbReference type="InterPro" id="IPR006058">
    <property type="entry name" value="2Fe2S_fd_BS"/>
</dbReference>
<dbReference type="InterPro" id="IPR012675">
    <property type="entry name" value="Beta-grasp_dom_sf"/>
</dbReference>
<dbReference type="Pfam" id="PF01799">
    <property type="entry name" value="Fer2_2"/>
    <property type="match status" value="1"/>
</dbReference>
<comment type="caution">
    <text evidence="8">The sequence shown here is derived from an EMBL/GenBank/DDBJ whole genome shotgun (WGS) entry which is preliminary data.</text>
</comment>
<keyword evidence="3" id="KW-0560">Oxidoreductase</keyword>
<reference evidence="9" key="1">
    <citation type="journal article" date="2019" name="Int. J. Syst. Evol. Microbiol.">
        <title>The Global Catalogue of Microorganisms (GCM) 10K type strain sequencing project: providing services to taxonomists for standard genome sequencing and annotation.</title>
        <authorList>
            <consortium name="The Broad Institute Genomics Platform"/>
            <consortium name="The Broad Institute Genome Sequencing Center for Infectious Disease"/>
            <person name="Wu L."/>
            <person name="Ma J."/>
        </authorList>
    </citation>
    <scope>NUCLEOTIDE SEQUENCE [LARGE SCALE GENOMIC DNA]</scope>
    <source>
        <strain evidence="9">JCM 4816</strain>
    </source>
</reference>
<evidence type="ECO:0000256" key="1">
    <source>
        <dbReference type="ARBA" id="ARBA00022714"/>
    </source>
</evidence>
<organism evidence="8 9">
    <name type="scientific">Streptacidiphilus monticola</name>
    <dbReference type="NCBI Taxonomy" id="2161674"/>
    <lineage>
        <taxon>Bacteria</taxon>
        <taxon>Bacillati</taxon>
        <taxon>Actinomycetota</taxon>
        <taxon>Actinomycetes</taxon>
        <taxon>Kitasatosporales</taxon>
        <taxon>Streptomycetaceae</taxon>
        <taxon>Streptacidiphilus</taxon>
    </lineage>
</organism>
<accession>A0ABW1FVY6</accession>
<dbReference type="InterPro" id="IPR051452">
    <property type="entry name" value="Diverse_Oxidoreductases"/>
</dbReference>
<evidence type="ECO:0000256" key="5">
    <source>
        <dbReference type="ARBA" id="ARBA00023014"/>
    </source>
</evidence>
<dbReference type="InterPro" id="IPR036884">
    <property type="entry name" value="2Fe-2S-bd_dom_sf"/>
</dbReference>
<evidence type="ECO:0000256" key="6">
    <source>
        <dbReference type="SAM" id="MobiDB-lite"/>
    </source>
</evidence>
<dbReference type="PROSITE" id="PS51085">
    <property type="entry name" value="2FE2S_FER_2"/>
    <property type="match status" value="1"/>
</dbReference>
<protein>
    <submittedName>
        <fullName evidence="8">(2Fe-2S)-binding protein</fullName>
    </submittedName>
</protein>
<dbReference type="InterPro" id="IPR001041">
    <property type="entry name" value="2Fe-2S_ferredoxin-type"/>
</dbReference>
<evidence type="ECO:0000313" key="8">
    <source>
        <dbReference type="EMBL" id="MFC5906659.1"/>
    </source>
</evidence>
<feature type="domain" description="2Fe-2S ferredoxin-type" evidence="7">
    <location>
        <begin position="23"/>
        <end position="100"/>
    </location>
</feature>
<dbReference type="Gene3D" id="3.10.20.30">
    <property type="match status" value="1"/>
</dbReference>
<dbReference type="InterPro" id="IPR036010">
    <property type="entry name" value="2Fe-2S_ferredoxin-like_sf"/>
</dbReference>
<dbReference type="Pfam" id="PF00111">
    <property type="entry name" value="Fer2"/>
    <property type="match status" value="1"/>
</dbReference>
<dbReference type="CDD" id="cd00207">
    <property type="entry name" value="fer2"/>
    <property type="match status" value="1"/>
</dbReference>
<evidence type="ECO:0000256" key="3">
    <source>
        <dbReference type="ARBA" id="ARBA00023002"/>
    </source>
</evidence>
<keyword evidence="9" id="KW-1185">Reference proteome</keyword>
<dbReference type="EMBL" id="JBHSQJ010000015">
    <property type="protein sequence ID" value="MFC5906659.1"/>
    <property type="molecule type" value="Genomic_DNA"/>
</dbReference>
<proteinExistence type="predicted"/>
<evidence type="ECO:0000259" key="7">
    <source>
        <dbReference type="PROSITE" id="PS51085"/>
    </source>
</evidence>
<feature type="compositionally biased region" description="Polar residues" evidence="6">
    <location>
        <begin position="261"/>
        <end position="272"/>
    </location>
</feature>
<name>A0ABW1FVY6_9ACTN</name>
<gene>
    <name evidence="8" type="ORF">ACFP3V_05430</name>
</gene>
<keyword evidence="1" id="KW-0001">2Fe-2S</keyword>